<accession>A0A132F832</accession>
<dbReference type="Proteomes" id="UP000061512">
    <property type="component" value="Unassembled WGS sequence"/>
</dbReference>
<protein>
    <submittedName>
        <fullName evidence="3">Uncharacterized protein</fullName>
    </submittedName>
</protein>
<feature type="chain" id="PRO_5007799895" evidence="2">
    <location>
        <begin position="17"/>
        <end position="156"/>
    </location>
</feature>
<sequence length="156" mass="15680">MSLCMALAFLSVAAGAQPGSVSRIDSAKRIGASTGIASKGQHLPESNGTSAADPLLGGPTAYDDAQLANFGAPAEIPAPRPYEKMTDIPPTPTERLALASARAGIDSRPGAGLGTRSAPRAAPAANGLQAGMPAVYPTNVYPQGSAGKLAVYPLPW</sequence>
<organism evidence="3 4">
    <name type="scientific">Burkholderia pseudomultivorans</name>
    <dbReference type="NCBI Taxonomy" id="1207504"/>
    <lineage>
        <taxon>Bacteria</taxon>
        <taxon>Pseudomonadati</taxon>
        <taxon>Pseudomonadota</taxon>
        <taxon>Betaproteobacteria</taxon>
        <taxon>Burkholderiales</taxon>
        <taxon>Burkholderiaceae</taxon>
        <taxon>Burkholderia</taxon>
        <taxon>Burkholderia cepacia complex</taxon>
    </lineage>
</organism>
<evidence type="ECO:0000313" key="4">
    <source>
        <dbReference type="Proteomes" id="UP000061512"/>
    </source>
</evidence>
<evidence type="ECO:0000313" key="3">
    <source>
        <dbReference type="EMBL" id="KWF72283.1"/>
    </source>
</evidence>
<comment type="caution">
    <text evidence="3">The sequence shown here is derived from an EMBL/GenBank/DDBJ whole genome shotgun (WGS) entry which is preliminary data.</text>
</comment>
<gene>
    <name evidence="3" type="ORF">WT57_06685</name>
</gene>
<dbReference type="AlphaFoldDB" id="A0A132F832"/>
<evidence type="ECO:0000256" key="1">
    <source>
        <dbReference type="SAM" id="MobiDB-lite"/>
    </source>
</evidence>
<feature type="region of interest" description="Disordered" evidence="1">
    <location>
        <begin position="35"/>
        <end position="59"/>
    </location>
</feature>
<dbReference type="EMBL" id="LPJX01000001">
    <property type="protein sequence ID" value="KWF72283.1"/>
    <property type="molecule type" value="Genomic_DNA"/>
</dbReference>
<reference evidence="3 4" key="1">
    <citation type="submission" date="2015-11" db="EMBL/GenBank/DDBJ databases">
        <title>Expanding the genomic diversity of Burkholderia species for the development of highly accurate diagnostics.</title>
        <authorList>
            <person name="Sahl J."/>
            <person name="Keim P."/>
            <person name="Wagner D."/>
        </authorList>
    </citation>
    <scope>NUCLEOTIDE SEQUENCE [LARGE SCALE GENOMIC DNA]</scope>
    <source>
        <strain evidence="3 4">MSMB574WGS</strain>
    </source>
</reference>
<feature type="signal peptide" evidence="2">
    <location>
        <begin position="1"/>
        <end position="16"/>
    </location>
</feature>
<evidence type="ECO:0000256" key="2">
    <source>
        <dbReference type="SAM" id="SignalP"/>
    </source>
</evidence>
<proteinExistence type="predicted"/>
<name>A0A132F832_9BURK</name>
<keyword evidence="2" id="KW-0732">Signal</keyword>